<sequence length="341" mass="38911">MQKYRKIYILYTLIFISATMAGCSRKKPVPDVSHIPITVKIERFDRAFAGIDTTNVAGGVKLLQELYPGFTNDYFSHILFLPNTGDSAGLTAAVRSFLTNPDIRSLNDSVGKHFADQSPLEKELQQAFRLAKHYQPKFHAPQVLTFISAINNYGAITMDTILGIGLDMYMGADFPVYKLIPDLPEYMVRRFTPENIPVNAMTVLYQQLDAPREEATLAEQMVYLGKQQYWLEHVLPETDEHLRLGYTPAQLKFCKENEEMIWQYFVENKLLYNREGQTIARYIGEGPSTQGMPAEAPGKIGAYTGYNIVQAFMERHKDYTLEKLMNTQDAMLIFNGARYRP</sequence>
<evidence type="ECO:0000313" key="2">
    <source>
        <dbReference type="Proteomes" id="UP001485459"/>
    </source>
</evidence>
<reference evidence="2" key="1">
    <citation type="submission" date="2024-03" db="EMBL/GenBank/DDBJ databases">
        <title>Chitinophaga horti sp. nov., isolated from garden soil.</title>
        <authorList>
            <person name="Lee D.S."/>
            <person name="Han D.M."/>
            <person name="Baek J.H."/>
            <person name="Choi D.G."/>
            <person name="Jeon J.H."/>
            <person name="Jeon C.O."/>
        </authorList>
    </citation>
    <scope>NUCLEOTIDE SEQUENCE [LARGE SCALE GENOMIC DNA]</scope>
    <source>
        <strain evidence="2">GPA1</strain>
    </source>
</reference>
<organism evidence="1 2">
    <name type="scientific">Chitinophaga pollutisoli</name>
    <dbReference type="NCBI Taxonomy" id="3133966"/>
    <lineage>
        <taxon>Bacteria</taxon>
        <taxon>Pseudomonadati</taxon>
        <taxon>Bacteroidota</taxon>
        <taxon>Chitinophagia</taxon>
        <taxon>Chitinophagales</taxon>
        <taxon>Chitinophagaceae</taxon>
        <taxon>Chitinophaga</taxon>
    </lineage>
</organism>
<protein>
    <recommendedName>
        <fullName evidence="3">Gliding motility-associated lipoprotein GldB</fullName>
    </recommendedName>
</protein>
<dbReference type="InterPro" id="IPR019853">
    <property type="entry name" value="GldB-like"/>
</dbReference>
<dbReference type="RefSeq" id="WP_341834406.1">
    <property type="nucleotide sequence ID" value="NZ_CP149822.1"/>
</dbReference>
<name>A0ABZ2YI90_9BACT</name>
<keyword evidence="2" id="KW-1185">Reference proteome</keyword>
<dbReference type="EMBL" id="CP149822">
    <property type="protein sequence ID" value="WZN39418.1"/>
    <property type="molecule type" value="Genomic_DNA"/>
</dbReference>
<evidence type="ECO:0000313" key="1">
    <source>
        <dbReference type="EMBL" id="WZN39418.1"/>
    </source>
</evidence>
<gene>
    <name evidence="1" type="ORF">WJU16_15555</name>
</gene>
<accession>A0ABZ2YI90</accession>
<dbReference type="Proteomes" id="UP001485459">
    <property type="component" value="Chromosome"/>
</dbReference>
<proteinExistence type="predicted"/>
<dbReference type="PROSITE" id="PS51257">
    <property type="entry name" value="PROKAR_LIPOPROTEIN"/>
    <property type="match status" value="1"/>
</dbReference>
<dbReference type="Pfam" id="PF25594">
    <property type="entry name" value="GldB_lipo"/>
    <property type="match status" value="1"/>
</dbReference>
<evidence type="ECO:0008006" key="3">
    <source>
        <dbReference type="Google" id="ProtNLM"/>
    </source>
</evidence>